<dbReference type="STRING" id="45851.BHV86_00300"/>
<reference evidence="1 2" key="1">
    <citation type="submission" date="2010-02" db="EMBL/GenBank/DDBJ databases">
        <authorList>
            <person name="Weinstock G."/>
            <person name="Sodergren E."/>
            <person name="Clifton S."/>
            <person name="Fulton L."/>
            <person name="Fulton B."/>
            <person name="Courtney L."/>
            <person name="Fronick C."/>
            <person name="Harrison M."/>
            <person name="Strong C."/>
            <person name="Farmer C."/>
            <person name="Delahaunty K."/>
            <person name="Markovic C."/>
            <person name="Hall O."/>
            <person name="Minx P."/>
            <person name="Tomlinson C."/>
            <person name="Mitreva M."/>
            <person name="Nelson J."/>
            <person name="Hou S."/>
            <person name="Wollam A."/>
            <person name="Pepin K.H."/>
            <person name="Johnson M."/>
            <person name="Bhonagiri V."/>
            <person name="Zhang X."/>
            <person name="Suruliraj S."/>
            <person name="Warren W."/>
            <person name="Chinwalla A."/>
            <person name="Mardis E.R."/>
            <person name="Wilson R.K."/>
        </authorList>
    </citation>
    <scope>NUCLEOTIDE SEQUENCE [LARGE SCALE GENOMIC DNA]</scope>
    <source>
        <strain evidence="1 2">DSM 2876</strain>
    </source>
</reference>
<dbReference type="Proteomes" id="UP000006238">
    <property type="component" value="Unassembled WGS sequence"/>
</dbReference>
<dbReference type="GeneID" id="98918836"/>
<accession>D4RYQ3</accession>
<proteinExistence type="predicted"/>
<keyword evidence="2" id="KW-1185">Reference proteome</keyword>
<evidence type="ECO:0000313" key="2">
    <source>
        <dbReference type="Proteomes" id="UP000006238"/>
    </source>
</evidence>
<dbReference type="RefSeq" id="WP_005602184.1">
    <property type="nucleotide sequence ID" value="NZ_GG663522.1"/>
</dbReference>
<evidence type="ECO:0000313" key="1">
    <source>
        <dbReference type="EMBL" id="EFF68877.1"/>
    </source>
</evidence>
<evidence type="ECO:0008006" key="3">
    <source>
        <dbReference type="Google" id="ProtNLM"/>
    </source>
</evidence>
<dbReference type="HOGENOM" id="CLU_670272_0_0_9"/>
<comment type="caution">
    <text evidence="1">The sequence shown here is derived from an EMBL/GenBank/DDBJ whole genome shotgun (WGS) entry which is preliminary data.</text>
</comment>
<gene>
    <name evidence="1" type="ORF">BUTYVIB_00961</name>
</gene>
<dbReference type="PROSITE" id="PS51257">
    <property type="entry name" value="PROKAR_LIPOPROTEIN"/>
    <property type="match status" value="1"/>
</dbReference>
<organism evidence="1 2">
    <name type="scientific">Eshraghiella crossota DSM 2876</name>
    <dbReference type="NCBI Taxonomy" id="511680"/>
    <lineage>
        <taxon>Bacteria</taxon>
        <taxon>Bacillati</taxon>
        <taxon>Bacillota</taxon>
        <taxon>Clostridia</taxon>
        <taxon>Lachnospirales</taxon>
        <taxon>Lachnospiraceae</taxon>
        <taxon>Eshraghiella</taxon>
    </lineage>
</organism>
<name>D4RYQ3_9FIRM</name>
<sequence>MKFKKAFIPLLLTTVMLAGCGSRDKNKSEIIKNDFNEVRKEAQEIIKTAKYDNLDIKCDSVIFPETDKIATWWIDTIYLNEWKKPDELVNYIIDDMTPELIGELDKQYIYDGEELRKYEEEKDWYNANYENKISKTKYTEAPELIYYRDPKTKRKSEIFTDTNIMNYAAGAINKILGGNYLFGLQDDMELIKRYRIGMDDLSDKYKLLDKEVTVAEAVESAENYINSIYPYTGENGIKTKVYDVYVYKIKNSGETVFRFFRTENYKGIDVQELISGQISFGEEENYGEETGIMSECFMIESGKIDVYYGEYNSYTVPKEITNYETILSLESVLNNVSKELSKLPGVNFEVNQIKMEYRMFNDKEDKSKNDRAKYIVPSWRVDLLNPVNNDAYVALVNVESGDVLVRRVQE</sequence>
<dbReference type="EMBL" id="ABWN01000023">
    <property type="protein sequence ID" value="EFF68877.1"/>
    <property type="molecule type" value="Genomic_DNA"/>
</dbReference>
<dbReference type="AlphaFoldDB" id="D4RYQ3"/>
<protein>
    <recommendedName>
        <fullName evidence="3">Lipoprotein</fullName>
    </recommendedName>
</protein>